<dbReference type="AlphaFoldDB" id="A0A915YSL4"/>
<feature type="region of interest" description="Disordered" evidence="1">
    <location>
        <begin position="1"/>
        <end position="30"/>
    </location>
</feature>
<protein>
    <submittedName>
        <fullName evidence="2">Uncharacterized protein</fullName>
    </submittedName>
</protein>
<evidence type="ECO:0000256" key="1">
    <source>
        <dbReference type="SAM" id="MobiDB-lite"/>
    </source>
</evidence>
<feature type="region of interest" description="Disordered" evidence="1">
    <location>
        <begin position="99"/>
        <end position="120"/>
    </location>
</feature>
<organism evidence="2 3">
    <name type="scientific">Rhizophagus irregularis</name>
    <dbReference type="NCBI Taxonomy" id="588596"/>
    <lineage>
        <taxon>Eukaryota</taxon>
        <taxon>Fungi</taxon>
        <taxon>Fungi incertae sedis</taxon>
        <taxon>Mucoromycota</taxon>
        <taxon>Glomeromycotina</taxon>
        <taxon>Glomeromycetes</taxon>
        <taxon>Glomerales</taxon>
        <taxon>Glomeraceae</taxon>
        <taxon>Rhizophagus</taxon>
    </lineage>
</organism>
<reference evidence="2" key="1">
    <citation type="submission" date="2020-05" db="EMBL/GenBank/DDBJ databases">
        <authorList>
            <person name="Rincon C."/>
            <person name="Sanders R I."/>
            <person name="Robbins C."/>
            <person name="Chaturvedi A."/>
        </authorList>
    </citation>
    <scope>NUCLEOTIDE SEQUENCE</scope>
    <source>
        <strain evidence="2">CHB12</strain>
    </source>
</reference>
<feature type="compositionally biased region" description="Basic residues" evidence="1">
    <location>
        <begin position="17"/>
        <end position="30"/>
    </location>
</feature>
<sequence>MTRRRSVLSILGNQKKNERRRSFQKPRKRKKVPCYCNNCNGKLVLERTKFLHETGGETNDSNEDESSEDKALLIIQETSEQDITENIELPQVNVDVHQTSTSGSDFGDTLKVKGYKYPGT</sequence>
<accession>A0A915YSL4</accession>
<dbReference type="EMBL" id="CAGKOT010000003">
    <property type="protein sequence ID" value="CAB5326033.1"/>
    <property type="molecule type" value="Genomic_DNA"/>
</dbReference>
<gene>
    <name evidence="2" type="ORF">CHRIB12_LOCUS2584</name>
</gene>
<comment type="caution">
    <text evidence="2">The sequence shown here is derived from an EMBL/GenBank/DDBJ whole genome shotgun (WGS) entry which is preliminary data.</text>
</comment>
<proteinExistence type="predicted"/>
<evidence type="ECO:0000313" key="3">
    <source>
        <dbReference type="Proteomes" id="UP000684084"/>
    </source>
</evidence>
<dbReference type="Proteomes" id="UP000684084">
    <property type="component" value="Unassembled WGS sequence"/>
</dbReference>
<evidence type="ECO:0000313" key="2">
    <source>
        <dbReference type="EMBL" id="CAB5326033.1"/>
    </source>
</evidence>
<dbReference type="OrthoDB" id="2371645at2759"/>
<name>A0A915YSL4_9GLOM</name>